<sequence>MMRKHVAQRKEEKLFNFNLDQPVFSAMPQDCRPYFLSSEMFNLMMAVIKFAKCYVTTYSLNNLKQMGCEDLIRAKHKTWLSECDTCHRPFKEMERRELFLLINEGDEHREQHDRFQLICGECVAQRPVQELMCLQLFPKLTLKTVEQLCVYRFITKYLFKIDVTDYEYDENPEPTPDLSVYNVYESFKTAVTSKLPHEQIMKIMLVTYEKTLFTESIDNCYVVYSNNKIVLNFENEKSEMVKFASEHEMNKNLSYFYYVHKRVYRNRDCNYVVYFTRPFLNDDRAKCAKCRSRYLGKNKLMLYCSKCGFANRLAFNRLDPDHPDALQFYSDCVKAYKTKFYCAFYYDLSLYKRKRLLSL</sequence>
<proteinExistence type="predicted"/>
<evidence type="ECO:0000313" key="2">
    <source>
        <dbReference type="Proteomes" id="UP000501125"/>
    </source>
</evidence>
<dbReference type="EMBL" id="MH261376">
    <property type="protein sequence ID" value="AWW14385.1"/>
    <property type="molecule type" value="Genomic_DNA"/>
</dbReference>
<dbReference type="KEGG" id="vg:65101503"/>
<evidence type="ECO:0000313" key="1">
    <source>
        <dbReference type="EMBL" id="AWW14385.1"/>
    </source>
</evidence>
<dbReference type="InterPro" id="IPR010336">
    <property type="entry name" value="Baculo_ME53"/>
</dbReference>
<dbReference type="Pfam" id="PF06061">
    <property type="entry name" value="Baculo_ME53"/>
    <property type="match status" value="1"/>
</dbReference>
<gene>
    <name evidence="1" type="primary">me-53</name>
    <name evidence="1" type="ORF">HytaNPV_gp025</name>
</gene>
<organism evidence="1 2">
    <name type="scientific">Hyposidra talaca nucleopolyhedrovirus</name>
    <dbReference type="NCBI Taxonomy" id="1070315"/>
    <lineage>
        <taxon>Viruses</taxon>
        <taxon>Viruses incertae sedis</taxon>
        <taxon>Naldaviricetes</taxon>
        <taxon>Lefavirales</taxon>
        <taxon>Baculoviridae</taxon>
        <taxon>Alphabaculovirus</taxon>
        <taxon>Alphabaculovirus hytalacae</taxon>
    </lineage>
</organism>
<dbReference type="Proteomes" id="UP000501125">
    <property type="component" value="Chromosome"/>
</dbReference>
<dbReference type="GeneID" id="65101503"/>
<accession>A0A2Z4HHX8</accession>
<protein>
    <submittedName>
        <fullName evidence="1">Me-53</fullName>
    </submittedName>
</protein>
<dbReference type="GO" id="GO:0003677">
    <property type="term" value="F:DNA binding"/>
    <property type="evidence" value="ECO:0007669"/>
    <property type="project" value="InterPro"/>
</dbReference>
<keyword evidence="2" id="KW-1185">Reference proteome</keyword>
<name>A0A2Z4HHX8_9ABAC</name>
<reference evidence="1 2" key="1">
    <citation type="journal article" date="2018" name="Sci. Rep.">
        <title>Comprehensive analysis of single molecule sequencing-derived complete genome and whole transcriptome of Hyposidra talaca nuclear polyhedrosis virus.</title>
        <authorList>
            <person name="Nguyen T.T."/>
            <person name="Suryamohan K."/>
            <person name="Kuriakose B."/>
            <person name="Janakiraman V."/>
            <person name="Reichelt M."/>
            <person name="Chaudhuri S."/>
            <person name="Guillory J."/>
            <person name="Divakaran N."/>
            <person name="Rabins P.E."/>
            <person name="Goel R."/>
            <person name="Deka B."/>
            <person name="Sarkar S."/>
            <person name="Ekka P."/>
            <person name="Tsai Y.C."/>
            <person name="Vargas D."/>
            <person name="Santhosh S."/>
            <person name="Mohan S."/>
            <person name="Chin C.S."/>
            <person name="Korlach J."/>
            <person name="Thomas G."/>
            <person name="Babu A."/>
            <person name="Seshagiri S."/>
        </authorList>
    </citation>
    <scope>NUCLEOTIDE SEQUENCE [LARGE SCALE GENOMIC DNA]</scope>
    <source>
        <strain evidence="1 2">HytaNPVIndia001</strain>
    </source>
</reference>
<dbReference type="RefSeq" id="YP_010086292.1">
    <property type="nucleotide sequence ID" value="NC_055453.1"/>
</dbReference>
<dbReference type="GO" id="GO:0008270">
    <property type="term" value="F:zinc ion binding"/>
    <property type="evidence" value="ECO:0007669"/>
    <property type="project" value="InterPro"/>
</dbReference>